<name>A0A133YAT8_9FIRM</name>
<accession>A0A133YAT8</accession>
<dbReference type="Proteomes" id="UP000070080">
    <property type="component" value="Unassembled WGS sequence"/>
</dbReference>
<reference evidence="3" key="1">
    <citation type="submission" date="2016-01" db="EMBL/GenBank/DDBJ databases">
        <authorList>
            <person name="Mitreva M."/>
            <person name="Pepin K.H."/>
            <person name="Mihindukulasuriya K.A."/>
            <person name="Fulton R."/>
            <person name="Fronick C."/>
            <person name="O'Laughlin M."/>
            <person name="Miner T."/>
            <person name="Herter B."/>
            <person name="Rosa B.A."/>
            <person name="Cordes M."/>
            <person name="Tomlinson C."/>
            <person name="Wollam A."/>
            <person name="Palsikar V.B."/>
            <person name="Mardis E.R."/>
            <person name="Wilson R.K."/>
        </authorList>
    </citation>
    <scope>NUCLEOTIDE SEQUENCE [LARGE SCALE GENOMIC DNA]</scope>
    <source>
        <strain evidence="3">KA00274</strain>
    </source>
</reference>
<sequence length="154" mass="18067">MLLINDMDLDMAYDKKTPKEARIAYFKEFAERINADNRCFNRLKNRLEDSIKLAIKRVEWNYKTAIPMYNPRQKKGSLLLPLALLDESHVDLAMVVQRHASGAYQEETILSLDYAYSNSRLITRPDSDWLKVESIVKDSHEAVDDYEDDEEEDY</sequence>
<protein>
    <recommendedName>
        <fullName evidence="1">DUF3825 domain-containing protein</fullName>
    </recommendedName>
</protein>
<proteinExistence type="predicted"/>
<feature type="domain" description="DUF3825" evidence="1">
    <location>
        <begin position="30"/>
        <end position="129"/>
    </location>
</feature>
<dbReference type="AlphaFoldDB" id="A0A133YAT8"/>
<evidence type="ECO:0000259" key="1">
    <source>
        <dbReference type="Pfam" id="PF12873"/>
    </source>
</evidence>
<evidence type="ECO:0000313" key="2">
    <source>
        <dbReference type="EMBL" id="KXB40328.1"/>
    </source>
</evidence>
<comment type="caution">
    <text evidence="2">The sequence shown here is derived from an EMBL/GenBank/DDBJ whole genome shotgun (WGS) entry which is preliminary data.</text>
</comment>
<dbReference type="STRING" id="1497955.HMPREF1872_00874"/>
<keyword evidence="3" id="KW-1185">Reference proteome</keyword>
<evidence type="ECO:0000313" key="3">
    <source>
        <dbReference type="Proteomes" id="UP000070080"/>
    </source>
</evidence>
<gene>
    <name evidence="2" type="ORF">HMPREF1872_00874</name>
</gene>
<organism evidence="2 3">
    <name type="scientific">Amygdalobacter nucleatus</name>
    <dbReference type="NCBI Taxonomy" id="3029274"/>
    <lineage>
        <taxon>Bacteria</taxon>
        <taxon>Bacillati</taxon>
        <taxon>Bacillota</taxon>
        <taxon>Clostridia</taxon>
        <taxon>Eubacteriales</taxon>
        <taxon>Oscillospiraceae</taxon>
        <taxon>Amygdalobacter</taxon>
    </lineage>
</organism>
<dbReference type="PATRIC" id="fig|1497955.3.peg.845"/>
<dbReference type="Pfam" id="PF12873">
    <property type="entry name" value="DUF3825"/>
    <property type="match status" value="1"/>
</dbReference>
<dbReference type="InterPro" id="IPR024437">
    <property type="entry name" value="DUF3825"/>
</dbReference>
<dbReference type="EMBL" id="LSCV01000030">
    <property type="protein sequence ID" value="KXB40328.1"/>
    <property type="molecule type" value="Genomic_DNA"/>
</dbReference>